<evidence type="ECO:0000313" key="2">
    <source>
        <dbReference type="EMBL" id="NMV36940.1"/>
    </source>
</evidence>
<evidence type="ECO:0000256" key="1">
    <source>
        <dbReference type="SAM" id="MobiDB-lite"/>
    </source>
</evidence>
<organism evidence="2 3">
    <name type="scientific">Ralstonia insidiosa</name>
    <dbReference type="NCBI Taxonomy" id="190721"/>
    <lineage>
        <taxon>Bacteria</taxon>
        <taxon>Pseudomonadati</taxon>
        <taxon>Pseudomonadota</taxon>
        <taxon>Betaproteobacteria</taxon>
        <taxon>Burkholderiales</taxon>
        <taxon>Burkholderiaceae</taxon>
        <taxon>Ralstonia</taxon>
    </lineage>
</organism>
<reference evidence="2 3" key="1">
    <citation type="submission" date="2020-04" db="EMBL/GenBank/DDBJ databases">
        <title>Ralstonia insidiosa genome sequencing and assembly.</title>
        <authorList>
            <person name="Martins R.C.R."/>
            <person name="Perdigao-Neto L.V."/>
            <person name="Levin A.S.S."/>
            <person name="Costa S.F."/>
        </authorList>
    </citation>
    <scope>NUCLEOTIDE SEQUENCE [LARGE SCALE GENOMIC DNA]</scope>
    <source>
        <strain evidence="2 3">5047</strain>
    </source>
</reference>
<feature type="region of interest" description="Disordered" evidence="1">
    <location>
        <begin position="206"/>
        <end position="230"/>
    </location>
</feature>
<proteinExistence type="predicted"/>
<accession>A0A848NUI4</accession>
<protein>
    <recommendedName>
        <fullName evidence="4">Replicative helicase inhibitor G39P N-terminal domain-containing protein</fullName>
    </recommendedName>
</protein>
<dbReference type="RefSeq" id="WP_169339224.1">
    <property type="nucleotide sequence ID" value="NZ_JABBZM010000002.1"/>
</dbReference>
<feature type="compositionally biased region" description="Basic and acidic residues" evidence="1">
    <location>
        <begin position="218"/>
        <end position="230"/>
    </location>
</feature>
<name>A0A848NUI4_9RALS</name>
<dbReference type="Gene3D" id="1.10.8.200">
    <property type="entry name" value="Replisome organizer (g39p helicase loader/inhibitor protein)"/>
    <property type="match status" value="1"/>
</dbReference>
<dbReference type="AlphaFoldDB" id="A0A848NUI4"/>
<evidence type="ECO:0008006" key="4">
    <source>
        <dbReference type="Google" id="ProtNLM"/>
    </source>
</evidence>
<sequence length="248" mass="27907">MRPSDQPEFVQLLNLCYSTLLRPLPTFDAIDLWQTILEPYSIEQVRMALSAHMRESKFPPVPADVVSRMPKASDMRPEVDEAWALAIRAADERETVVWTTEIAEAWHVAQPVFHGDEIGARMAFKAAYARIVERNRGQNVALQWVVSQGHDAMRRHEVVAQAVREGRLQLTHAQAAVPMLAAPEDEAAHAVDVAANLKRIREMLKGMSSPTERAQAQRAERARETAQRVADVKRQVAQRVAEYEGARS</sequence>
<gene>
    <name evidence="2" type="ORF">HGR00_03335</name>
</gene>
<comment type="caution">
    <text evidence="2">The sequence shown here is derived from an EMBL/GenBank/DDBJ whole genome shotgun (WGS) entry which is preliminary data.</text>
</comment>
<evidence type="ECO:0000313" key="3">
    <source>
        <dbReference type="Proteomes" id="UP000575469"/>
    </source>
</evidence>
<dbReference type="Proteomes" id="UP000575469">
    <property type="component" value="Unassembled WGS sequence"/>
</dbReference>
<dbReference type="EMBL" id="JABBZM010000002">
    <property type="protein sequence ID" value="NMV36940.1"/>
    <property type="molecule type" value="Genomic_DNA"/>
</dbReference>